<evidence type="ECO:0000313" key="2">
    <source>
        <dbReference type="EMBL" id="SFH38253.1"/>
    </source>
</evidence>
<keyword evidence="3" id="KW-1185">Reference proteome</keyword>
<feature type="domain" description="DUF3644" evidence="1">
    <location>
        <begin position="8"/>
        <end position="204"/>
    </location>
</feature>
<dbReference type="AlphaFoldDB" id="A0A1I2ZKA9"/>
<dbReference type="STRING" id="442341.SAMN04487959_103184"/>
<gene>
    <name evidence="2" type="ORF">SAMN04487959_103184</name>
</gene>
<dbReference type="Pfam" id="PF12358">
    <property type="entry name" value="DUF3644"/>
    <property type="match status" value="1"/>
</dbReference>
<accession>A0A1I2ZKA9</accession>
<dbReference type="InterPro" id="IPR022104">
    <property type="entry name" value="DUF3644"/>
</dbReference>
<sequence>MRSRARVLLDKSIQAMLAAIEVYNKPQFSYREETFSILAVNSWELLLKARILMLDENRISSILEYEQRTNADGTKSKQRYRKKNRSGNHISISLFKAFDLLVNEYADAVPSVVRRNLELLVEVRDNSIHFINTESVLELRVQEVATACLTNYMSLVRQWFGVDFTKYHIFLMPIAFVRDFHVADAVQLNSQEKKLLQYLEQAETSGEEEEPDDFSMAVRIDLRLHRTSGKGDVEVRVSNAPDAVAVRLEEEDVRERYPLDYRMLSQRLRKRYVDFKANDKYHKIRKALEADERFCKTRLLDPGNPKSAVKNFYNGNIIKEFDKHYTRDNKAFKPTS</sequence>
<organism evidence="2 3">
    <name type="scientific">Modicisalibacter xianhensis</name>
    <dbReference type="NCBI Taxonomy" id="442341"/>
    <lineage>
        <taxon>Bacteria</taxon>
        <taxon>Pseudomonadati</taxon>
        <taxon>Pseudomonadota</taxon>
        <taxon>Gammaproteobacteria</taxon>
        <taxon>Oceanospirillales</taxon>
        <taxon>Halomonadaceae</taxon>
        <taxon>Modicisalibacter</taxon>
    </lineage>
</organism>
<reference evidence="2 3" key="1">
    <citation type="submission" date="2016-10" db="EMBL/GenBank/DDBJ databases">
        <authorList>
            <person name="de Groot N.N."/>
        </authorList>
    </citation>
    <scope>NUCLEOTIDE SEQUENCE [LARGE SCALE GENOMIC DNA]</scope>
    <source>
        <strain evidence="2 3">CGMCC 1.6848</strain>
    </source>
</reference>
<evidence type="ECO:0000259" key="1">
    <source>
        <dbReference type="Pfam" id="PF12358"/>
    </source>
</evidence>
<proteinExistence type="predicted"/>
<protein>
    <recommendedName>
        <fullName evidence="1">DUF3644 domain-containing protein</fullName>
    </recommendedName>
</protein>
<evidence type="ECO:0000313" key="3">
    <source>
        <dbReference type="Proteomes" id="UP000199040"/>
    </source>
</evidence>
<dbReference type="EMBL" id="FOPY01000003">
    <property type="protein sequence ID" value="SFH38253.1"/>
    <property type="molecule type" value="Genomic_DNA"/>
</dbReference>
<dbReference type="RefSeq" id="WP_092844090.1">
    <property type="nucleotide sequence ID" value="NZ_FOPY01000003.1"/>
</dbReference>
<dbReference type="Proteomes" id="UP000199040">
    <property type="component" value="Unassembled WGS sequence"/>
</dbReference>
<name>A0A1I2ZKA9_9GAMM</name>